<comment type="catalytic activity">
    <reaction evidence="5 7">
        <text>meso-2,6-diaminopimelate + H(+) = L-lysine + CO2</text>
        <dbReference type="Rhea" id="RHEA:15101"/>
        <dbReference type="ChEBI" id="CHEBI:15378"/>
        <dbReference type="ChEBI" id="CHEBI:16526"/>
        <dbReference type="ChEBI" id="CHEBI:32551"/>
        <dbReference type="ChEBI" id="CHEBI:57791"/>
        <dbReference type="EC" id="4.1.1.20"/>
    </reaction>
</comment>
<feature type="binding site" evidence="5">
    <location>
        <position position="364"/>
    </location>
    <ligand>
        <name>substrate</name>
    </ligand>
</feature>
<dbReference type="Proteomes" id="UP001500782">
    <property type="component" value="Unassembled WGS sequence"/>
</dbReference>
<dbReference type="CDD" id="cd06828">
    <property type="entry name" value="PLPDE_III_DapDC"/>
    <property type="match status" value="1"/>
</dbReference>
<evidence type="ECO:0000256" key="6">
    <source>
        <dbReference type="NCBIfam" id="TIGR01048"/>
    </source>
</evidence>
<dbReference type="HAMAP" id="MF_02120">
    <property type="entry name" value="LysA"/>
    <property type="match status" value="1"/>
</dbReference>
<feature type="binding site" evidence="5">
    <location>
        <position position="392"/>
    </location>
    <ligand>
        <name>pyridoxal 5'-phosphate</name>
        <dbReference type="ChEBI" id="CHEBI:597326"/>
    </ligand>
</feature>
<dbReference type="PANTHER" id="PTHR43727">
    <property type="entry name" value="DIAMINOPIMELATE DECARBOXYLASE"/>
    <property type="match status" value="1"/>
</dbReference>
<keyword evidence="3 5" id="KW-0663">Pyridoxal phosphate</keyword>
<evidence type="ECO:0000256" key="1">
    <source>
        <dbReference type="ARBA" id="ARBA00001933"/>
    </source>
</evidence>
<evidence type="ECO:0000256" key="5">
    <source>
        <dbReference type="HAMAP-Rule" id="MF_02120"/>
    </source>
</evidence>
<dbReference type="InterPro" id="IPR000183">
    <property type="entry name" value="Orn/DAP/Arg_de-COase"/>
</dbReference>
<dbReference type="InterPro" id="IPR022643">
    <property type="entry name" value="De-COase2_C"/>
</dbReference>
<feature type="binding site" evidence="5">
    <location>
        <position position="392"/>
    </location>
    <ligand>
        <name>substrate</name>
    </ligand>
</feature>
<protein>
    <recommendedName>
        <fullName evidence="5 6">Diaminopimelate decarboxylase</fullName>
        <shortName evidence="5">DAP decarboxylase</shortName>
        <shortName evidence="5">DAPDC</shortName>
        <ecNumber evidence="5 6">4.1.1.20</ecNumber>
    </recommendedName>
</protein>
<feature type="binding site" evidence="5">
    <location>
        <position position="295"/>
    </location>
    <ligand>
        <name>substrate</name>
    </ligand>
</feature>
<feature type="binding site" evidence="5">
    <location>
        <position position="336"/>
    </location>
    <ligand>
        <name>substrate</name>
    </ligand>
</feature>
<keyword evidence="2 5" id="KW-0210">Decarboxylase</keyword>
<dbReference type="SUPFAM" id="SSF51419">
    <property type="entry name" value="PLP-binding barrel"/>
    <property type="match status" value="1"/>
</dbReference>
<dbReference type="InterPro" id="IPR022644">
    <property type="entry name" value="De-COase2_N"/>
</dbReference>
<evidence type="ECO:0000256" key="2">
    <source>
        <dbReference type="ARBA" id="ARBA00022793"/>
    </source>
</evidence>
<dbReference type="EC" id="4.1.1.20" evidence="5 6"/>
<comment type="pathway">
    <text evidence="5 7">Amino-acid biosynthesis; L-lysine biosynthesis via DAP pathway; L-lysine from DL-2,6-diaminopimelate: step 1/1.</text>
</comment>
<proteinExistence type="inferred from homology"/>
<feature type="modified residue" description="N6-(pyridoxal phosphate)lysine" evidence="5">
    <location>
        <position position="68"/>
    </location>
</feature>
<comment type="function">
    <text evidence="5">Specifically catalyzes the decarboxylation of meso-diaminopimelate (meso-DAP) to L-lysine.</text>
</comment>
<dbReference type="PRINTS" id="PR01179">
    <property type="entry name" value="ODADCRBXLASE"/>
</dbReference>
<evidence type="ECO:0000313" key="10">
    <source>
        <dbReference type="EMBL" id="GAA0346983.1"/>
    </source>
</evidence>
<dbReference type="RefSeq" id="WP_343803748.1">
    <property type="nucleotide sequence ID" value="NZ_BAAADJ010000064.1"/>
</dbReference>
<comment type="caution">
    <text evidence="10">The sequence shown here is derived from an EMBL/GenBank/DDBJ whole genome shotgun (WGS) entry which is preliminary data.</text>
</comment>
<feature type="domain" description="Orn/DAP/Arg decarboxylase 2 C-terminal" evidence="8">
    <location>
        <begin position="36"/>
        <end position="390"/>
    </location>
</feature>
<evidence type="ECO:0000256" key="7">
    <source>
        <dbReference type="RuleBase" id="RU003738"/>
    </source>
</evidence>
<gene>
    <name evidence="5 10" type="primary">lysA</name>
    <name evidence="10" type="ORF">GCM10008967_41730</name>
</gene>
<keyword evidence="5 7" id="KW-0457">Lysine biosynthesis</keyword>
<feature type="binding site" evidence="5">
    <location>
        <begin position="292"/>
        <end position="295"/>
    </location>
    <ligand>
        <name>pyridoxal 5'-phosphate</name>
        <dbReference type="ChEBI" id="CHEBI:597326"/>
    </ligand>
</feature>
<keyword evidence="4 5" id="KW-0456">Lyase</keyword>
<accession>A0ABN0WVL0</accession>
<dbReference type="PRINTS" id="PR01181">
    <property type="entry name" value="DAPDCRBXLASE"/>
</dbReference>
<dbReference type="InterPro" id="IPR029066">
    <property type="entry name" value="PLP-binding_barrel"/>
</dbReference>
<dbReference type="InterPro" id="IPR009006">
    <property type="entry name" value="Ala_racemase/Decarboxylase_C"/>
</dbReference>
<keyword evidence="5" id="KW-0028">Amino-acid biosynthesis</keyword>
<dbReference type="Pfam" id="PF02784">
    <property type="entry name" value="Orn_Arg_deC_N"/>
    <property type="match status" value="1"/>
</dbReference>
<feature type="domain" description="Orn/DAP/Arg decarboxylase 2 N-terminal" evidence="9">
    <location>
        <begin position="42"/>
        <end position="298"/>
    </location>
</feature>
<organism evidence="10 11">
    <name type="scientific">Bacillus carboniphilus</name>
    <dbReference type="NCBI Taxonomy" id="86663"/>
    <lineage>
        <taxon>Bacteria</taxon>
        <taxon>Bacillati</taxon>
        <taxon>Bacillota</taxon>
        <taxon>Bacilli</taxon>
        <taxon>Bacillales</taxon>
        <taxon>Bacillaceae</taxon>
        <taxon>Bacillus</taxon>
    </lineage>
</organism>
<reference evidence="10 11" key="1">
    <citation type="journal article" date="2019" name="Int. J. Syst. Evol. Microbiol.">
        <title>The Global Catalogue of Microorganisms (GCM) 10K type strain sequencing project: providing services to taxonomists for standard genome sequencing and annotation.</title>
        <authorList>
            <consortium name="The Broad Institute Genomics Platform"/>
            <consortium name="The Broad Institute Genome Sequencing Center for Infectious Disease"/>
            <person name="Wu L."/>
            <person name="Ma J."/>
        </authorList>
    </citation>
    <scope>NUCLEOTIDE SEQUENCE [LARGE SCALE GENOMIC DNA]</scope>
    <source>
        <strain evidence="10 11">JCM 9731</strain>
    </source>
</reference>
<comment type="cofactor">
    <cofactor evidence="1 5 7">
        <name>pyridoxal 5'-phosphate</name>
        <dbReference type="ChEBI" id="CHEBI:597326"/>
    </cofactor>
</comment>
<comment type="subunit">
    <text evidence="5">Homodimer.</text>
</comment>
<dbReference type="Pfam" id="PF00278">
    <property type="entry name" value="Orn_DAP_Arg_deC"/>
    <property type="match status" value="1"/>
</dbReference>
<evidence type="ECO:0000256" key="3">
    <source>
        <dbReference type="ARBA" id="ARBA00022898"/>
    </source>
</evidence>
<dbReference type="InterPro" id="IPR002986">
    <property type="entry name" value="DAP_deCOOHase_LysA"/>
</dbReference>
<dbReference type="PANTHER" id="PTHR43727:SF2">
    <property type="entry name" value="GROUP IV DECARBOXYLASE"/>
    <property type="match status" value="1"/>
</dbReference>
<dbReference type="NCBIfam" id="TIGR01048">
    <property type="entry name" value="lysA"/>
    <property type="match status" value="1"/>
</dbReference>
<feature type="binding site" evidence="5">
    <location>
        <position position="250"/>
    </location>
    <ligand>
        <name>pyridoxal 5'-phosphate</name>
        <dbReference type="ChEBI" id="CHEBI:597326"/>
    </ligand>
</feature>
<keyword evidence="11" id="KW-1185">Reference proteome</keyword>
<feature type="binding site" evidence="5">
    <location>
        <position position="332"/>
    </location>
    <ligand>
        <name>substrate</name>
    </ligand>
</feature>
<evidence type="ECO:0000259" key="8">
    <source>
        <dbReference type="Pfam" id="PF00278"/>
    </source>
</evidence>
<name>A0ABN0WVL0_9BACI</name>
<evidence type="ECO:0000259" key="9">
    <source>
        <dbReference type="Pfam" id="PF02784"/>
    </source>
</evidence>
<comment type="similarity">
    <text evidence="5">Belongs to the Orn/Lys/Arg decarboxylase class-II family. LysA subfamily.</text>
</comment>
<dbReference type="Gene3D" id="3.20.20.10">
    <property type="entry name" value="Alanine racemase"/>
    <property type="match status" value="1"/>
</dbReference>
<dbReference type="Gene3D" id="2.40.37.10">
    <property type="entry name" value="Lyase, Ornithine Decarboxylase, Chain A, domain 1"/>
    <property type="match status" value="1"/>
</dbReference>
<evidence type="ECO:0000256" key="4">
    <source>
        <dbReference type="ARBA" id="ARBA00023239"/>
    </source>
</evidence>
<evidence type="ECO:0000313" key="11">
    <source>
        <dbReference type="Proteomes" id="UP001500782"/>
    </source>
</evidence>
<dbReference type="EMBL" id="BAAADJ010000064">
    <property type="protein sequence ID" value="GAA0346983.1"/>
    <property type="molecule type" value="Genomic_DNA"/>
</dbReference>
<sequence>MNHYLYGNQSVNEEGHLTVGGIDTVHLVEKYGTPLYIYDVGLIRQKAHDFQAAFKKLGIPYQVAYASKAFSCVAMFQVIKEEGLSLDVVSGGELYTAIAAGFPSEKIHFHGNNKSDEELLMAIENEIGCIVVDNYYELSRLIELVKEHDKNVSILIRVTPGIEAHTHDYILTGQEDSKFGFDLQNGQAEEAIKMAMACENIEVLGLHCHIGSQIFETTGFVLAARKIMEKLREWKDAFQYEAKVLNLGGGFGIRYTKEDDPIPPSQYIYEMMQEVMSQVEEQGLKKPEIWIEPGRSIVGDAGITLYKVGSHKVVPEVRKYLAVDGGMSDNIRPALYEAKYEAVLANRMEDKADEVVSIAGKCCESGDMLIWDLPLPQARPGDILAVFCTGAYGYSMANNYNRIPRPPVVFIENGQDKLVIGRETYQDLVKLDLPYVREAVESLDGK</sequence>
<dbReference type="SUPFAM" id="SSF50621">
    <property type="entry name" value="Alanine racemase C-terminal domain-like"/>
    <property type="match status" value="1"/>
</dbReference>